<evidence type="ECO:0000313" key="2">
    <source>
        <dbReference type="Proteomes" id="UP000016600"/>
    </source>
</evidence>
<gene>
    <name evidence="1" type="ORF">HMPREF1218_1159</name>
</gene>
<comment type="caution">
    <text evidence="1">The sequence shown here is derived from an EMBL/GenBank/DDBJ whole genome shotgun (WGS) entry which is preliminary data.</text>
</comment>
<name>U2KKV8_9BACT</name>
<organism evidence="1 2">
    <name type="scientific">Hoylesella pleuritidis F0068</name>
    <dbReference type="NCBI Taxonomy" id="1081904"/>
    <lineage>
        <taxon>Bacteria</taxon>
        <taxon>Pseudomonadati</taxon>
        <taxon>Bacteroidota</taxon>
        <taxon>Bacteroidia</taxon>
        <taxon>Bacteroidales</taxon>
        <taxon>Prevotellaceae</taxon>
        <taxon>Hoylesella</taxon>
    </lineage>
</organism>
<protein>
    <submittedName>
        <fullName evidence="1">Uncharacterized protein</fullName>
    </submittedName>
</protein>
<accession>U2KKV8</accession>
<dbReference type="EMBL" id="AWET01000044">
    <property type="protein sequence ID" value="ERJ99091.1"/>
    <property type="molecule type" value="Genomic_DNA"/>
</dbReference>
<evidence type="ECO:0000313" key="1">
    <source>
        <dbReference type="EMBL" id="ERJ99091.1"/>
    </source>
</evidence>
<sequence>MQNRAIFTSAILAKSCIKRLEFLYIKESGRGKCKNVILWCFLCKDLVGIERFCIFGEKFTLS</sequence>
<dbReference type="AlphaFoldDB" id="U2KKV8"/>
<reference evidence="1 2" key="1">
    <citation type="submission" date="2013-08" db="EMBL/GenBank/DDBJ databases">
        <authorList>
            <person name="Durkin A.S."/>
            <person name="Haft D.R."/>
            <person name="McCorrison J."/>
            <person name="Torralba M."/>
            <person name="Gillis M."/>
            <person name="Haft D.H."/>
            <person name="Methe B."/>
            <person name="Sutton G."/>
            <person name="Nelson K.E."/>
        </authorList>
    </citation>
    <scope>NUCLEOTIDE SEQUENCE [LARGE SCALE GENOMIC DNA]</scope>
    <source>
        <strain evidence="1 2">F0068</strain>
    </source>
</reference>
<keyword evidence="2" id="KW-1185">Reference proteome</keyword>
<proteinExistence type="predicted"/>
<dbReference type="Proteomes" id="UP000016600">
    <property type="component" value="Unassembled WGS sequence"/>
</dbReference>